<dbReference type="eggNOG" id="ENOG5032HSV">
    <property type="taxonomic scope" value="Bacteria"/>
</dbReference>
<gene>
    <name evidence="1" type="ORF">JCM19294_1330</name>
</gene>
<sequence length="266" mass="30358">MIVLSCNSDKKNNSENLDPIPSDFERGQVIENNTDGVWSNQVDCDGAVYKFEIPKFSGTQTKPLYQPISNLIGKDLSATTYPKDATMEEVFDIFANERSMNLCLNKDRGTSMIKIDHVSENTDFISYSIVYKREGEFGRILRTFSKPNYKGIKLNDMVSAKKFPDVRTILQVNLQQETANLILGLPKEMQATYGDYARNTAFTFTDEELKNAPVAFKIDQDKNVFLQTTFKVDLPDTFKELNNQVLITIPVDQLSYYMNFEKVIKS</sequence>
<dbReference type="AlphaFoldDB" id="A0A090Q2H7"/>
<dbReference type="EMBL" id="BBML01000005">
    <property type="protein sequence ID" value="GAK97284.1"/>
    <property type="molecule type" value="Genomic_DNA"/>
</dbReference>
<dbReference type="STRING" id="319236.BST91_01685"/>
<comment type="caution">
    <text evidence="1">The sequence shown here is derived from an EMBL/GenBank/DDBJ whole genome shotgun (WGS) entry which is preliminary data.</text>
</comment>
<keyword evidence="2" id="KW-1185">Reference proteome</keyword>
<protein>
    <submittedName>
        <fullName evidence="1">Uncharacterized protein</fullName>
    </submittedName>
</protein>
<dbReference type="Proteomes" id="UP000029221">
    <property type="component" value="Unassembled WGS sequence"/>
</dbReference>
<name>A0A090Q2H7_9FLAO</name>
<proteinExistence type="predicted"/>
<accession>A0A090Q2H7</accession>
<evidence type="ECO:0000313" key="1">
    <source>
        <dbReference type="EMBL" id="GAK97284.1"/>
    </source>
</evidence>
<organism evidence="1 2">
    <name type="scientific">Nonlabens tegetincola</name>
    <dbReference type="NCBI Taxonomy" id="323273"/>
    <lineage>
        <taxon>Bacteria</taxon>
        <taxon>Pseudomonadati</taxon>
        <taxon>Bacteroidota</taxon>
        <taxon>Flavobacteriia</taxon>
        <taxon>Flavobacteriales</taxon>
        <taxon>Flavobacteriaceae</taxon>
        <taxon>Nonlabens</taxon>
    </lineage>
</organism>
<reference evidence="1" key="1">
    <citation type="journal article" date="2014" name="Genome Announc.">
        <title>Draft Genome Sequences of Marine Flavobacterium Nonlabens Strains NR17, NR24, NR27, NR32, NR33, and Ara13.</title>
        <authorList>
            <person name="Nakanishi M."/>
            <person name="Meirelles P."/>
            <person name="Suzuki R."/>
            <person name="Takatani N."/>
            <person name="Mino S."/>
            <person name="Suda W."/>
            <person name="Oshima K."/>
            <person name="Hattori M."/>
            <person name="Ohkuma M."/>
            <person name="Hosokawa M."/>
            <person name="Miyashita K."/>
            <person name="Thompson F.L."/>
            <person name="Niwa A."/>
            <person name="Sawabe T."/>
            <person name="Sawabe T."/>
        </authorList>
    </citation>
    <scope>NUCLEOTIDE SEQUENCE [LARGE SCALE GENOMIC DNA]</scope>
    <source>
        <strain evidence="1">JCM 19294</strain>
    </source>
</reference>
<evidence type="ECO:0000313" key="2">
    <source>
        <dbReference type="Proteomes" id="UP000029221"/>
    </source>
</evidence>